<evidence type="ECO:0000256" key="2">
    <source>
        <dbReference type="ARBA" id="ARBA00023002"/>
    </source>
</evidence>
<dbReference type="InterPro" id="IPR000674">
    <property type="entry name" value="Ald_Oxase/Xan_DH_a/b"/>
</dbReference>
<dbReference type="RefSeq" id="WP_304560663.1">
    <property type="nucleotide sequence ID" value="NZ_JAUQSZ010000004.1"/>
</dbReference>
<dbReference type="InterPro" id="IPR046867">
    <property type="entry name" value="AldOxase/xan_DH_MoCoBD2"/>
</dbReference>
<dbReference type="Pfam" id="PF01315">
    <property type="entry name" value="Ald_Xan_dh_C"/>
    <property type="match status" value="1"/>
</dbReference>
<organism evidence="4 5">
    <name type="scientific">Sphingomonas immobilis</name>
    <dbReference type="NCBI Taxonomy" id="3063997"/>
    <lineage>
        <taxon>Bacteria</taxon>
        <taxon>Pseudomonadati</taxon>
        <taxon>Pseudomonadota</taxon>
        <taxon>Alphaproteobacteria</taxon>
        <taxon>Sphingomonadales</taxon>
        <taxon>Sphingomonadaceae</taxon>
        <taxon>Sphingomonas</taxon>
    </lineage>
</organism>
<proteinExistence type="predicted"/>
<dbReference type="InterPro" id="IPR036856">
    <property type="entry name" value="Ald_Oxase/Xan_DH_a/b_sf"/>
</dbReference>
<evidence type="ECO:0000256" key="1">
    <source>
        <dbReference type="ARBA" id="ARBA00022505"/>
    </source>
</evidence>
<keyword evidence="5" id="KW-1185">Reference proteome</keyword>
<dbReference type="SUPFAM" id="SSF56003">
    <property type="entry name" value="Molybdenum cofactor-binding domain"/>
    <property type="match status" value="1"/>
</dbReference>
<keyword evidence="2" id="KW-0560">Oxidoreductase</keyword>
<protein>
    <submittedName>
        <fullName evidence="4">Xanthine dehydrogenase family protein molybdopterin-binding subunit</fullName>
    </submittedName>
</protein>
<dbReference type="Proteomes" id="UP001176468">
    <property type="component" value="Unassembled WGS sequence"/>
</dbReference>
<evidence type="ECO:0000259" key="3">
    <source>
        <dbReference type="SMART" id="SM01008"/>
    </source>
</evidence>
<dbReference type="SMART" id="SM01008">
    <property type="entry name" value="Ald_Xan_dh_C"/>
    <property type="match status" value="1"/>
</dbReference>
<dbReference type="EMBL" id="JAUQSZ010000004">
    <property type="protein sequence ID" value="MDO7842196.1"/>
    <property type="molecule type" value="Genomic_DNA"/>
</dbReference>
<dbReference type="Pfam" id="PF20256">
    <property type="entry name" value="MoCoBD_2"/>
    <property type="match status" value="1"/>
</dbReference>
<name>A0ABT8ZZL7_9SPHN</name>
<feature type="domain" description="Aldehyde oxidase/xanthine dehydrogenase a/b hammerhead" evidence="3">
    <location>
        <begin position="29"/>
        <end position="143"/>
    </location>
</feature>
<dbReference type="PANTHER" id="PTHR11908:SF132">
    <property type="entry name" value="ALDEHYDE OXIDASE 1-RELATED"/>
    <property type="match status" value="1"/>
</dbReference>
<dbReference type="SUPFAM" id="SSF54665">
    <property type="entry name" value="CO dehydrogenase molybdoprotein N-domain-like"/>
    <property type="match status" value="1"/>
</dbReference>
<dbReference type="InterPro" id="IPR016208">
    <property type="entry name" value="Ald_Oxase/xanthine_DH-like"/>
</dbReference>
<dbReference type="InterPro" id="IPR008274">
    <property type="entry name" value="AldOxase/xan_DH_MoCoBD1"/>
</dbReference>
<dbReference type="Gene3D" id="3.30.365.10">
    <property type="entry name" value="Aldehyde oxidase/xanthine dehydrogenase, molybdopterin binding domain"/>
    <property type="match status" value="4"/>
</dbReference>
<reference evidence="4" key="1">
    <citation type="submission" date="2023-07" db="EMBL/GenBank/DDBJ databases">
        <authorList>
            <person name="Kim M.K."/>
        </authorList>
    </citation>
    <scope>NUCLEOTIDE SEQUENCE</scope>
    <source>
        <strain evidence="4">CA1-15</strain>
    </source>
</reference>
<evidence type="ECO:0000313" key="4">
    <source>
        <dbReference type="EMBL" id="MDO7842196.1"/>
    </source>
</evidence>
<dbReference type="InterPro" id="IPR037165">
    <property type="entry name" value="AldOxase/xan_DH_Mopterin-bd_sf"/>
</dbReference>
<comment type="caution">
    <text evidence="4">The sequence shown here is derived from an EMBL/GenBank/DDBJ whole genome shotgun (WGS) entry which is preliminary data.</text>
</comment>
<evidence type="ECO:0000313" key="5">
    <source>
        <dbReference type="Proteomes" id="UP001176468"/>
    </source>
</evidence>
<gene>
    <name evidence="4" type="ORF">Q5H94_07650</name>
</gene>
<dbReference type="Pfam" id="PF02738">
    <property type="entry name" value="MoCoBD_1"/>
    <property type="match status" value="1"/>
</dbReference>
<keyword evidence="1" id="KW-0500">Molybdenum</keyword>
<dbReference type="Gene3D" id="3.90.1170.50">
    <property type="entry name" value="Aldehyde oxidase/xanthine dehydrogenase, a/b hammerhead"/>
    <property type="match status" value="1"/>
</dbReference>
<sequence length="774" mass="82053">MNAPADVPLAAARFTGERVPRKEDRRLLTGHGAYVDDVTMAGMVHGMFVRSPIARGRIVAIDVEAARALPGVRAVYTAADLDRHPAKLTGLYGSAESKFPDIWPLAKEDVRHVGDPVAIVLADDRYVAEDGAALVVVEYDDADAVVTIDDAATGAIVHPDLDTNVALMIATPEDPGLEAVFAGAAHVVTGTITHQRQAHVPMETRGIVAALQGSGEMLIHASCQSPHMVARYMDLAFAMPDLHFRVIAKDVGGAFGLKVQPWREEVAIVAAALLIGRPVKWIEDRLENLTASNQAREQDVTVRLAFDADATLLAADIDYRCNLGAYPHGADPNSLAMVMFPGPYKLPRYKFRAQGFYSNTAGQAAYRGPWAMESLARETLLEKAARQIGIDAVELRRRNLITAADQPHTMLTGFVIDRVTPRETLDKLVAHLDTPAFRAEQAAARAAGRYLGLGFAVYVEPTTMAFGGILSSDVADIRIEPTGKVTLTVSTHSQGHGTETTMAQLVADTLGVDIEDVSVMEDDSSRGGFGPGAGGSRQAVSGGGATLIASGKLADKIRAIAAHVLNASPDTISLAGGKVLVAGVAEMTTTVKEIAEIAYYQTERLPEGMEAGLEARHRYRPPPVVYSNAAHACTVEVDVETGMVKILRWVTCEDCGPMINPAVVEGQIAGGVVQGIGGVLYEQISYDARGNPTAVTFKDYLIPTAHDVPELEFLHIATPSASEGGFKGVGEGGAIVGPPTLVNAIADALAPFGADCLTLPLSPPRVLAEIGTRD</sequence>
<accession>A0ABT8ZZL7</accession>
<dbReference type="PANTHER" id="PTHR11908">
    <property type="entry name" value="XANTHINE DEHYDROGENASE"/>
    <property type="match status" value="1"/>
</dbReference>